<dbReference type="Proteomes" id="UP001148838">
    <property type="component" value="Unassembled WGS sequence"/>
</dbReference>
<dbReference type="EMBL" id="JAJSOF020000038">
    <property type="protein sequence ID" value="KAJ4427086.1"/>
    <property type="molecule type" value="Genomic_DNA"/>
</dbReference>
<feature type="region of interest" description="Disordered" evidence="1">
    <location>
        <begin position="163"/>
        <end position="199"/>
    </location>
</feature>
<accession>A0ABQ8RZZ2</accession>
<evidence type="ECO:0000256" key="1">
    <source>
        <dbReference type="SAM" id="MobiDB-lite"/>
    </source>
</evidence>
<feature type="compositionally biased region" description="Basic and acidic residues" evidence="1">
    <location>
        <begin position="190"/>
        <end position="199"/>
    </location>
</feature>
<dbReference type="Pfam" id="PF15790">
    <property type="entry name" value="EP400_N"/>
    <property type="match status" value="1"/>
</dbReference>
<evidence type="ECO:0000259" key="2">
    <source>
        <dbReference type="Pfam" id="PF15790"/>
    </source>
</evidence>
<proteinExistence type="predicted"/>
<feature type="domain" description="E1A-binding protein p400 N-terminal" evidence="2">
    <location>
        <begin position="138"/>
        <end position="236"/>
    </location>
</feature>
<evidence type="ECO:0000313" key="3">
    <source>
        <dbReference type="EMBL" id="KAJ4427086.1"/>
    </source>
</evidence>
<comment type="caution">
    <text evidence="3">The sequence shown here is derived from an EMBL/GenBank/DDBJ whole genome shotgun (WGS) entry which is preliminary data.</text>
</comment>
<dbReference type="InterPro" id="IPR031575">
    <property type="entry name" value="EP400_N"/>
</dbReference>
<gene>
    <name evidence="3" type="ORF">ANN_24701</name>
</gene>
<evidence type="ECO:0000313" key="4">
    <source>
        <dbReference type="Proteomes" id="UP001148838"/>
    </source>
</evidence>
<feature type="compositionally biased region" description="Polar residues" evidence="1">
    <location>
        <begin position="163"/>
        <end position="184"/>
    </location>
</feature>
<sequence>MLRKIFGAERDEVTREWRKLRSAELHALYSSPDIIRNIKSRCLRWAGHVALMGESRNAYRVIPTIATSNAALQQAGVTRILNIAPSPRVNVVGVSQVPGRGGTLQLAANNAAGNNSTSDSAGRGTVSLVAIGQPAVNASSHPTLSPPPTLVLTSTPNLVRTSSGSFATPLSSTSNLMSSAQSSPARKRMRLSDLHEKPPPNEEIAALRKKVLEHKMSKMRSDREKYAEHASELFFCKLEET</sequence>
<protein>
    <recommendedName>
        <fullName evidence="2">E1A-binding protein p400 N-terminal domain-containing protein</fullName>
    </recommendedName>
</protein>
<reference evidence="3 4" key="1">
    <citation type="journal article" date="2022" name="Allergy">
        <title>Genome assembly and annotation of Periplaneta americana reveal a comprehensive cockroach allergen profile.</title>
        <authorList>
            <person name="Wang L."/>
            <person name="Xiong Q."/>
            <person name="Saelim N."/>
            <person name="Wang L."/>
            <person name="Nong W."/>
            <person name="Wan A.T."/>
            <person name="Shi M."/>
            <person name="Liu X."/>
            <person name="Cao Q."/>
            <person name="Hui J.H.L."/>
            <person name="Sookrung N."/>
            <person name="Leung T.F."/>
            <person name="Tungtrongchitr A."/>
            <person name="Tsui S.K.W."/>
        </authorList>
    </citation>
    <scope>NUCLEOTIDE SEQUENCE [LARGE SCALE GENOMIC DNA]</scope>
    <source>
        <strain evidence="3">PWHHKU_190912</strain>
    </source>
</reference>
<organism evidence="3 4">
    <name type="scientific">Periplaneta americana</name>
    <name type="common">American cockroach</name>
    <name type="synonym">Blatta americana</name>
    <dbReference type="NCBI Taxonomy" id="6978"/>
    <lineage>
        <taxon>Eukaryota</taxon>
        <taxon>Metazoa</taxon>
        <taxon>Ecdysozoa</taxon>
        <taxon>Arthropoda</taxon>
        <taxon>Hexapoda</taxon>
        <taxon>Insecta</taxon>
        <taxon>Pterygota</taxon>
        <taxon>Neoptera</taxon>
        <taxon>Polyneoptera</taxon>
        <taxon>Dictyoptera</taxon>
        <taxon>Blattodea</taxon>
        <taxon>Blattoidea</taxon>
        <taxon>Blattidae</taxon>
        <taxon>Blattinae</taxon>
        <taxon>Periplaneta</taxon>
    </lineage>
</organism>
<name>A0ABQ8RZZ2_PERAM</name>
<keyword evidence="4" id="KW-1185">Reference proteome</keyword>